<dbReference type="Pfam" id="PF01988">
    <property type="entry name" value="VIT1"/>
    <property type="match status" value="1"/>
</dbReference>
<dbReference type="RefSeq" id="WP_312032380.1">
    <property type="nucleotide sequence ID" value="NZ_CP051151.1"/>
</dbReference>
<dbReference type="InterPro" id="IPR009078">
    <property type="entry name" value="Ferritin-like_SF"/>
</dbReference>
<evidence type="ECO:0000256" key="3">
    <source>
        <dbReference type="ARBA" id="ARBA00022989"/>
    </source>
</evidence>
<dbReference type="GO" id="GO:0012505">
    <property type="term" value="C:endomembrane system"/>
    <property type="evidence" value="ECO:0007669"/>
    <property type="project" value="UniProtKB-SubCell"/>
</dbReference>
<dbReference type="CDD" id="cd02431">
    <property type="entry name" value="Ferritin_CCC1_C"/>
    <property type="match status" value="1"/>
</dbReference>
<keyword evidence="2 6" id="KW-0812">Transmembrane</keyword>
<keyword evidence="8" id="KW-1185">Reference proteome</keyword>
<dbReference type="SUPFAM" id="SSF47240">
    <property type="entry name" value="Ferritin-like"/>
    <property type="match status" value="1"/>
</dbReference>
<evidence type="ECO:0000313" key="8">
    <source>
        <dbReference type="Proteomes" id="UP000512167"/>
    </source>
</evidence>
<gene>
    <name evidence="7" type="ORF">HF295_03050</name>
</gene>
<organism evidence="7 8">
    <name type="scientific">Hujiaoplasma nucleasis</name>
    <dbReference type="NCBI Taxonomy" id="2725268"/>
    <lineage>
        <taxon>Bacteria</taxon>
        <taxon>Bacillati</taxon>
        <taxon>Mycoplasmatota</taxon>
        <taxon>Mollicutes</taxon>
        <taxon>Candidatus Izemoplasmatales</taxon>
        <taxon>Hujiaoplasmataceae</taxon>
        <taxon>Hujiaoplasma</taxon>
    </lineage>
</organism>
<evidence type="ECO:0000256" key="2">
    <source>
        <dbReference type="ARBA" id="ARBA00022692"/>
    </source>
</evidence>
<dbReference type="InterPro" id="IPR008217">
    <property type="entry name" value="Ccc1_fam"/>
</dbReference>
<feature type="transmembrane region" description="Helical" evidence="6">
    <location>
        <begin position="202"/>
        <end position="222"/>
    </location>
</feature>
<evidence type="ECO:0000256" key="4">
    <source>
        <dbReference type="ARBA" id="ARBA00023136"/>
    </source>
</evidence>
<feature type="transmembrane region" description="Helical" evidence="6">
    <location>
        <begin position="68"/>
        <end position="89"/>
    </location>
</feature>
<dbReference type="AlphaFoldDB" id="A0A7L6N2W5"/>
<comment type="subcellular location">
    <subcellularLocation>
        <location evidence="1">Endomembrane system</location>
        <topology evidence="1">Multi-pass membrane protein</topology>
    </subcellularLocation>
</comment>
<dbReference type="KEGG" id="tbk:HF295_03050"/>
<evidence type="ECO:0000256" key="1">
    <source>
        <dbReference type="ARBA" id="ARBA00004127"/>
    </source>
</evidence>
<evidence type="ECO:0000256" key="6">
    <source>
        <dbReference type="SAM" id="Phobius"/>
    </source>
</evidence>
<reference evidence="7 8" key="1">
    <citation type="submission" date="2020-04" db="EMBL/GenBank/DDBJ databases">
        <authorList>
            <person name="Zheng R.K."/>
            <person name="Sun C.M."/>
        </authorList>
    </citation>
    <scope>NUCLEOTIDE SEQUENCE [LARGE SCALE GENOMIC DNA]</scope>
    <source>
        <strain evidence="8">zrk29</strain>
    </source>
</reference>
<dbReference type="Proteomes" id="UP000512167">
    <property type="component" value="Chromosome"/>
</dbReference>
<dbReference type="Gene3D" id="1.20.120.660">
    <property type="entry name" value="IL-4 antagonist (De novo design) like domain"/>
    <property type="match status" value="1"/>
</dbReference>
<keyword evidence="5" id="KW-0175">Coiled coil</keyword>
<dbReference type="GO" id="GO:0005384">
    <property type="term" value="F:manganese ion transmembrane transporter activity"/>
    <property type="evidence" value="ECO:0007669"/>
    <property type="project" value="InterPro"/>
</dbReference>
<feature type="transmembrane region" description="Helical" evidence="6">
    <location>
        <begin position="228"/>
        <end position="249"/>
    </location>
</feature>
<dbReference type="EMBL" id="CP051151">
    <property type="protein sequence ID" value="QLY39891.1"/>
    <property type="molecule type" value="Genomic_DNA"/>
</dbReference>
<keyword evidence="3 6" id="KW-1133">Transmembrane helix</keyword>
<keyword evidence="4 6" id="KW-0472">Membrane</keyword>
<dbReference type="GO" id="GO:0030026">
    <property type="term" value="P:intracellular manganese ion homeostasis"/>
    <property type="evidence" value="ECO:0007669"/>
    <property type="project" value="InterPro"/>
</dbReference>
<sequence>MSLSKEDLKTIKAFQKGEITEYHVYQNIAKKEKDEKNKEILLTIAKDELKHYHVWEKISGEKVNPSQFLIFIYKVLTFIFGYTFTLRIMERGEESAQKAYSKLKGFEDVIEKITKEEEEHEVKLLDMLDEDRLNYVGSMVLGLNDALVELSGTLAGLTLAFQGNTALISLSGLITGIAASLSMAASEYLSSKSENQENALKSSLYTGGAYILTVIVLVLPYLLLDNAYVALGIMLGAVVFIIFFFNLYISIAKGHNFKKRFLQMAMISLGVAALSFLIGMVIENVLGVQL</sequence>
<accession>A0A7L6N2W5</accession>
<dbReference type="CDD" id="cd01044">
    <property type="entry name" value="Ferritin_CCC1_N"/>
    <property type="match status" value="1"/>
</dbReference>
<proteinExistence type="predicted"/>
<protein>
    <submittedName>
        <fullName evidence="7">Rubrerythrin family protein</fullName>
    </submittedName>
</protein>
<feature type="transmembrane region" description="Helical" evidence="6">
    <location>
        <begin position="167"/>
        <end position="190"/>
    </location>
</feature>
<dbReference type="InterPro" id="IPR039376">
    <property type="entry name" value="Ferritin_CCC1_N"/>
</dbReference>
<name>A0A7L6N2W5_9MOLU</name>
<evidence type="ECO:0000256" key="5">
    <source>
        <dbReference type="SAM" id="Coils"/>
    </source>
</evidence>
<feature type="transmembrane region" description="Helical" evidence="6">
    <location>
        <begin position="261"/>
        <end position="282"/>
    </location>
</feature>
<feature type="coiled-coil region" evidence="5">
    <location>
        <begin position="103"/>
        <end position="130"/>
    </location>
</feature>
<evidence type="ECO:0000313" key="7">
    <source>
        <dbReference type="EMBL" id="QLY39891.1"/>
    </source>
</evidence>